<proteinExistence type="predicted"/>
<dbReference type="GO" id="GO:0015074">
    <property type="term" value="P:DNA integration"/>
    <property type="evidence" value="ECO:0007669"/>
    <property type="project" value="InterPro"/>
</dbReference>
<feature type="region of interest" description="Disordered" evidence="1">
    <location>
        <begin position="72"/>
        <end position="91"/>
    </location>
</feature>
<dbReference type="Proteomes" id="UP000507470">
    <property type="component" value="Unassembled WGS sequence"/>
</dbReference>
<sequence length="838" mass="94459">MLRRTDRKRKAQGQEITLPRNTTTRAEILTTGHQTQTSMQRPPTFSTAMSTSGPIPYATNVGSVISPHATYATASPQSSTSADTNTVSSHTHLTLTDNNVPMQNAGNQFINLKPTCTSNTSIPQMYIPQQIYGVNTDIAINVPQNIKDKIYKSESIDLAVLLAQNMPSDSNTQKLVVQNGQLVLQSAPNLSRIFGIEVWTTAFIIFISIYCNLHPGRFQELLKYMSIIRLGAKRCNNLGWKHYDEQFRLRKAFAPTGSLATVDSELWLIYINDSTENKSFSTGSTSVNLNNGSNLKCYTFNYEAEQNSDAVLHKLQDEWLLEERSKLHSVDHYLDDFIGAKSTGHCGILMEAFSKVCNELGVPIAENKTIGPATVIPFLGFVIDTVRMMVVIPQEKLEKLQSELCSLLHKKKIMLRELESITGLMSFCSRAIPSSRAFIRRFYDLIASVKCKKHHYKVRINKEVKADAMLWLQFLDTFNGQCFFLERVWLLNDILQLFTDSSGNQYLDCGAFFNGKWSLLKWPQIWCSSPILRNLALFELIPVILTLYLWGELLRNKKICFNIDNLALVSTVNKRTSKDKQIMKFIRPLVLLTMLNNIQFTAVRIKGSENKIADAISRFQMDRFRCLAPTADIYPAPIPLEFCVCKTRYELSLFKAAFSLAFHGLFRVGELVVTNSLQSHTLQLSDIHILSGLLQVCIPSSKKDQLGKGSNIWIYPQSDLMICPVKLVSIVGNPVNVWIVGSSIVKHAFVTARDRPGGVNLGLGRLNASFWWQGKGGMIVKHVKGQLRTMKKYEDPPRFSVLHVAGNDIGSSKVGFVRNEIKNMIRWIMKEFPNSKLV</sequence>
<evidence type="ECO:0000256" key="1">
    <source>
        <dbReference type="SAM" id="MobiDB-lite"/>
    </source>
</evidence>
<feature type="region of interest" description="Disordered" evidence="1">
    <location>
        <begin position="1"/>
        <end position="25"/>
    </location>
</feature>
<dbReference type="PANTHER" id="PTHR33050:SF8">
    <property type="entry name" value="REVERSE TRANSCRIPTASE DOMAIN-CONTAINING PROTEIN"/>
    <property type="match status" value="1"/>
</dbReference>
<name>A0A6J8CZC6_MYTCO</name>
<dbReference type="CDD" id="cd09275">
    <property type="entry name" value="RNase_HI_RT_DIRS1"/>
    <property type="match status" value="1"/>
</dbReference>
<dbReference type="PANTHER" id="PTHR33050">
    <property type="entry name" value="REVERSE TRANSCRIPTASE DOMAIN-CONTAINING PROTEIN"/>
    <property type="match status" value="1"/>
</dbReference>
<dbReference type="GO" id="GO:0006310">
    <property type="term" value="P:DNA recombination"/>
    <property type="evidence" value="ECO:0007669"/>
    <property type="project" value="InterPro"/>
</dbReference>
<dbReference type="SUPFAM" id="SSF52266">
    <property type="entry name" value="SGNH hydrolase"/>
    <property type="match status" value="1"/>
</dbReference>
<dbReference type="InterPro" id="IPR013762">
    <property type="entry name" value="Integrase-like_cat_sf"/>
</dbReference>
<dbReference type="InterPro" id="IPR052055">
    <property type="entry name" value="Hepadnavirus_pol/RT"/>
</dbReference>
<organism evidence="2 3">
    <name type="scientific">Mytilus coruscus</name>
    <name type="common">Sea mussel</name>
    <dbReference type="NCBI Taxonomy" id="42192"/>
    <lineage>
        <taxon>Eukaryota</taxon>
        <taxon>Metazoa</taxon>
        <taxon>Spiralia</taxon>
        <taxon>Lophotrochozoa</taxon>
        <taxon>Mollusca</taxon>
        <taxon>Bivalvia</taxon>
        <taxon>Autobranchia</taxon>
        <taxon>Pteriomorphia</taxon>
        <taxon>Mytilida</taxon>
        <taxon>Mytiloidea</taxon>
        <taxon>Mytilidae</taxon>
        <taxon>Mytilinae</taxon>
        <taxon>Mytilus</taxon>
    </lineage>
</organism>
<feature type="compositionally biased region" description="Basic residues" evidence="1">
    <location>
        <begin position="1"/>
        <end position="11"/>
    </location>
</feature>
<dbReference type="EMBL" id="CACVKT020006353">
    <property type="protein sequence ID" value="CAC5400946.1"/>
    <property type="molecule type" value="Genomic_DNA"/>
</dbReference>
<evidence type="ECO:0000313" key="2">
    <source>
        <dbReference type="EMBL" id="CAC5400946.1"/>
    </source>
</evidence>
<gene>
    <name evidence="2" type="ORF">MCOR_35088</name>
</gene>
<protein>
    <recommendedName>
        <fullName evidence="4">Reverse transcriptase domain-containing protein</fullName>
    </recommendedName>
</protein>
<reference evidence="2 3" key="1">
    <citation type="submission" date="2020-06" db="EMBL/GenBank/DDBJ databases">
        <authorList>
            <person name="Li R."/>
            <person name="Bekaert M."/>
        </authorList>
    </citation>
    <scope>NUCLEOTIDE SEQUENCE [LARGE SCALE GENOMIC DNA]</scope>
    <source>
        <strain evidence="3">wild</strain>
    </source>
</reference>
<dbReference type="GO" id="GO:0003677">
    <property type="term" value="F:DNA binding"/>
    <property type="evidence" value="ECO:0007669"/>
    <property type="project" value="InterPro"/>
</dbReference>
<evidence type="ECO:0000313" key="3">
    <source>
        <dbReference type="Proteomes" id="UP000507470"/>
    </source>
</evidence>
<dbReference type="InterPro" id="IPR043502">
    <property type="entry name" value="DNA/RNA_pol_sf"/>
</dbReference>
<evidence type="ECO:0008006" key="4">
    <source>
        <dbReference type="Google" id="ProtNLM"/>
    </source>
</evidence>
<keyword evidence="3" id="KW-1185">Reference proteome</keyword>
<dbReference type="SUPFAM" id="SSF56672">
    <property type="entry name" value="DNA/RNA polymerases"/>
    <property type="match status" value="1"/>
</dbReference>
<accession>A0A6J8CZC6</accession>
<dbReference type="AlphaFoldDB" id="A0A6J8CZC6"/>
<dbReference type="OrthoDB" id="6211192at2759"/>
<dbReference type="Gene3D" id="1.10.443.10">
    <property type="entry name" value="Intergrase catalytic core"/>
    <property type="match status" value="1"/>
</dbReference>